<feature type="compositionally biased region" description="Basic and acidic residues" evidence="1">
    <location>
        <begin position="196"/>
        <end position="210"/>
    </location>
</feature>
<sequence length="254" mass="26294">MFKAEVAKAGWTKLWGDTSRSGLVQSETNISDSSRASPKAGVRLSTCPMLRGGNGKPTAVSFMISTKRSVLAELLANKLNPGCTISATGSKKTKPARPIPTAGIAKSIQLGPCKDSSRSTCVESVADNTESMRVQLCSEAGEPGETVSATDRKNTGPAWPIPSASMKEPEHANAFESGDGSSPIKLNTSVALPSLMKDRSNTGDSVPEKSHARRTVPGHAAPDTGGALPKHAELCKDALGPSVAGSKAGNKRSI</sequence>
<evidence type="ECO:0000313" key="2">
    <source>
        <dbReference type="EMBL" id="CAE7256730.1"/>
    </source>
</evidence>
<name>A0A812M4N6_9DINO</name>
<organism evidence="2 3">
    <name type="scientific">Symbiodinium natans</name>
    <dbReference type="NCBI Taxonomy" id="878477"/>
    <lineage>
        <taxon>Eukaryota</taxon>
        <taxon>Sar</taxon>
        <taxon>Alveolata</taxon>
        <taxon>Dinophyceae</taxon>
        <taxon>Suessiales</taxon>
        <taxon>Symbiodiniaceae</taxon>
        <taxon>Symbiodinium</taxon>
    </lineage>
</organism>
<feature type="region of interest" description="Disordered" evidence="1">
    <location>
        <begin position="140"/>
        <end position="233"/>
    </location>
</feature>
<accession>A0A812M4N6</accession>
<proteinExistence type="predicted"/>
<evidence type="ECO:0000256" key="1">
    <source>
        <dbReference type="SAM" id="MobiDB-lite"/>
    </source>
</evidence>
<protein>
    <submittedName>
        <fullName evidence="2">Uncharacterized protein</fullName>
    </submittedName>
</protein>
<gene>
    <name evidence="2" type="ORF">SNAT2548_LOCUS13191</name>
</gene>
<reference evidence="2" key="1">
    <citation type="submission" date="2021-02" db="EMBL/GenBank/DDBJ databases">
        <authorList>
            <person name="Dougan E. K."/>
            <person name="Rhodes N."/>
            <person name="Thang M."/>
            <person name="Chan C."/>
        </authorList>
    </citation>
    <scope>NUCLEOTIDE SEQUENCE</scope>
</reference>
<dbReference type="Proteomes" id="UP000604046">
    <property type="component" value="Unassembled WGS sequence"/>
</dbReference>
<dbReference type="AlphaFoldDB" id="A0A812M4N6"/>
<keyword evidence="3" id="KW-1185">Reference proteome</keyword>
<dbReference type="EMBL" id="CAJNDS010001369">
    <property type="protein sequence ID" value="CAE7256730.1"/>
    <property type="molecule type" value="Genomic_DNA"/>
</dbReference>
<evidence type="ECO:0000313" key="3">
    <source>
        <dbReference type="Proteomes" id="UP000604046"/>
    </source>
</evidence>
<comment type="caution">
    <text evidence="2">The sequence shown here is derived from an EMBL/GenBank/DDBJ whole genome shotgun (WGS) entry which is preliminary data.</text>
</comment>